<protein>
    <recommendedName>
        <fullName evidence="4">Sulfatase N-terminal domain-containing protein</fullName>
    </recommendedName>
</protein>
<dbReference type="SUPFAM" id="SSF53649">
    <property type="entry name" value="Alkaline phosphatase-like"/>
    <property type="match status" value="1"/>
</dbReference>
<dbReference type="EMBL" id="UINC01147615">
    <property type="protein sequence ID" value="SVD39040.1"/>
    <property type="molecule type" value="Genomic_DNA"/>
</dbReference>
<accession>A0A382UXU7</accession>
<keyword evidence="2" id="KW-0479">Metal-binding</keyword>
<dbReference type="InterPro" id="IPR000917">
    <property type="entry name" value="Sulfatase_N"/>
</dbReference>
<evidence type="ECO:0000313" key="5">
    <source>
        <dbReference type="EMBL" id="SVD39040.1"/>
    </source>
</evidence>
<dbReference type="InterPro" id="IPR024607">
    <property type="entry name" value="Sulfatase_CS"/>
</dbReference>
<dbReference type="Gene3D" id="3.40.720.10">
    <property type="entry name" value="Alkaline Phosphatase, subunit A"/>
    <property type="match status" value="1"/>
</dbReference>
<dbReference type="PANTHER" id="PTHR45953:SF1">
    <property type="entry name" value="IDURONATE 2-SULFATASE"/>
    <property type="match status" value="1"/>
</dbReference>
<dbReference type="GO" id="GO:0008484">
    <property type="term" value="F:sulfuric ester hydrolase activity"/>
    <property type="evidence" value="ECO:0007669"/>
    <property type="project" value="TreeGrafter"/>
</dbReference>
<dbReference type="InterPro" id="IPR017850">
    <property type="entry name" value="Alkaline_phosphatase_core_sf"/>
</dbReference>
<comment type="similarity">
    <text evidence="1">Belongs to the sulfatase family.</text>
</comment>
<evidence type="ECO:0000256" key="1">
    <source>
        <dbReference type="ARBA" id="ARBA00008779"/>
    </source>
</evidence>
<dbReference type="AlphaFoldDB" id="A0A382UXU7"/>
<evidence type="ECO:0000259" key="4">
    <source>
        <dbReference type="Pfam" id="PF00884"/>
    </source>
</evidence>
<dbReference type="PROSITE" id="PS00149">
    <property type="entry name" value="SULFATASE_2"/>
    <property type="match status" value="1"/>
</dbReference>
<evidence type="ECO:0000256" key="2">
    <source>
        <dbReference type="ARBA" id="ARBA00022723"/>
    </source>
</evidence>
<proteinExistence type="inferred from homology"/>
<organism evidence="5">
    <name type="scientific">marine metagenome</name>
    <dbReference type="NCBI Taxonomy" id="408172"/>
    <lineage>
        <taxon>unclassified sequences</taxon>
        <taxon>metagenomes</taxon>
        <taxon>ecological metagenomes</taxon>
    </lineage>
</organism>
<dbReference type="GO" id="GO:0005737">
    <property type="term" value="C:cytoplasm"/>
    <property type="evidence" value="ECO:0007669"/>
    <property type="project" value="TreeGrafter"/>
</dbReference>
<gene>
    <name evidence="5" type="ORF">METZ01_LOCUS391894</name>
</gene>
<feature type="non-terminal residue" evidence="5">
    <location>
        <position position="149"/>
    </location>
</feature>
<dbReference type="Pfam" id="PF00884">
    <property type="entry name" value="Sulfatase"/>
    <property type="match status" value="1"/>
</dbReference>
<name>A0A382UXU7_9ZZZZ</name>
<dbReference type="PANTHER" id="PTHR45953">
    <property type="entry name" value="IDURONATE 2-SULFATASE"/>
    <property type="match status" value="1"/>
</dbReference>
<sequence length="149" mass="16266">MKKLLFGALTLLAVPALSAKPNVLFIAIDDLNDWIGALGGHPQAKTPNLDRLAKEATLFTRAYCAAPACNPSRAALMTGILPSTSGVYHNPQPWRKAMPDAVTLPQHFTKHGYWSAGAGKIYHGRYPDAASWETYFPDQKKNKPLDPLP</sequence>
<dbReference type="GO" id="GO:0046872">
    <property type="term" value="F:metal ion binding"/>
    <property type="evidence" value="ECO:0007669"/>
    <property type="project" value="UniProtKB-KW"/>
</dbReference>
<feature type="domain" description="Sulfatase N-terminal" evidence="4">
    <location>
        <begin position="21"/>
        <end position="122"/>
    </location>
</feature>
<keyword evidence="3" id="KW-0378">Hydrolase</keyword>
<evidence type="ECO:0000256" key="3">
    <source>
        <dbReference type="ARBA" id="ARBA00022801"/>
    </source>
</evidence>
<reference evidence="5" key="1">
    <citation type="submission" date="2018-05" db="EMBL/GenBank/DDBJ databases">
        <authorList>
            <person name="Lanie J.A."/>
            <person name="Ng W.-L."/>
            <person name="Kazmierczak K.M."/>
            <person name="Andrzejewski T.M."/>
            <person name="Davidsen T.M."/>
            <person name="Wayne K.J."/>
            <person name="Tettelin H."/>
            <person name="Glass J.I."/>
            <person name="Rusch D."/>
            <person name="Podicherti R."/>
            <person name="Tsui H.-C.T."/>
            <person name="Winkler M.E."/>
        </authorList>
    </citation>
    <scope>NUCLEOTIDE SEQUENCE</scope>
</reference>